<keyword evidence="5" id="KW-1185">Reference proteome</keyword>
<keyword evidence="2" id="KW-1133">Transmembrane helix</keyword>
<dbReference type="PROSITE" id="PS51257">
    <property type="entry name" value="PROKAR_LIPOPROTEIN"/>
    <property type="match status" value="1"/>
</dbReference>
<feature type="chain" id="PRO_5016237977" evidence="3">
    <location>
        <begin position="19"/>
        <end position="358"/>
    </location>
</feature>
<dbReference type="AlphaFoldDB" id="A0A319DX03"/>
<protein>
    <submittedName>
        <fullName evidence="4">Uncharacterized protein</fullName>
    </submittedName>
</protein>
<evidence type="ECO:0000256" key="2">
    <source>
        <dbReference type="SAM" id="Phobius"/>
    </source>
</evidence>
<feature type="compositionally biased region" description="Basic and acidic residues" evidence="1">
    <location>
        <begin position="223"/>
        <end position="240"/>
    </location>
</feature>
<dbReference type="Proteomes" id="UP000248423">
    <property type="component" value="Unassembled WGS sequence"/>
</dbReference>
<evidence type="ECO:0000256" key="3">
    <source>
        <dbReference type="SAM" id="SignalP"/>
    </source>
</evidence>
<dbReference type="PANTHER" id="PTHR40622:SF1">
    <property type="match status" value="1"/>
</dbReference>
<dbReference type="EMBL" id="KZ826442">
    <property type="protein sequence ID" value="PYI00645.1"/>
    <property type="molecule type" value="Genomic_DNA"/>
</dbReference>
<reference evidence="4 5" key="1">
    <citation type="submission" date="2018-02" db="EMBL/GenBank/DDBJ databases">
        <title>The genomes of Aspergillus section Nigri reveals drivers in fungal speciation.</title>
        <authorList>
            <consortium name="DOE Joint Genome Institute"/>
            <person name="Vesth T.C."/>
            <person name="Nybo J."/>
            <person name="Theobald S."/>
            <person name="Brandl J."/>
            <person name="Frisvad J.C."/>
            <person name="Nielsen K.F."/>
            <person name="Lyhne E.K."/>
            <person name="Kogle M.E."/>
            <person name="Kuo A."/>
            <person name="Riley R."/>
            <person name="Clum A."/>
            <person name="Nolan M."/>
            <person name="Lipzen A."/>
            <person name="Salamov A."/>
            <person name="Henrissat B."/>
            <person name="Wiebenga A."/>
            <person name="De vries R.P."/>
            <person name="Grigoriev I.V."/>
            <person name="Mortensen U.H."/>
            <person name="Andersen M.R."/>
            <person name="Baker S.E."/>
        </authorList>
    </citation>
    <scope>NUCLEOTIDE SEQUENCE [LARGE SCALE GENOMIC DNA]</scope>
    <source>
        <strain evidence="4 5">CBS 121057</strain>
    </source>
</reference>
<keyword evidence="2" id="KW-0812">Transmembrane</keyword>
<feature type="signal peptide" evidence="3">
    <location>
        <begin position="1"/>
        <end position="18"/>
    </location>
</feature>
<organism evidence="4 5">
    <name type="scientific">Aspergillus sclerotiicarbonarius (strain CBS 121057 / IBT 28362)</name>
    <dbReference type="NCBI Taxonomy" id="1448318"/>
    <lineage>
        <taxon>Eukaryota</taxon>
        <taxon>Fungi</taxon>
        <taxon>Dikarya</taxon>
        <taxon>Ascomycota</taxon>
        <taxon>Pezizomycotina</taxon>
        <taxon>Eurotiomycetes</taxon>
        <taxon>Eurotiomycetidae</taxon>
        <taxon>Eurotiales</taxon>
        <taxon>Aspergillaceae</taxon>
        <taxon>Aspergillus</taxon>
        <taxon>Aspergillus subgen. Circumdati</taxon>
    </lineage>
</organism>
<evidence type="ECO:0000313" key="4">
    <source>
        <dbReference type="EMBL" id="PYI00645.1"/>
    </source>
</evidence>
<proteinExistence type="predicted"/>
<sequence length="358" mass="39664">MRLRSLCVTGIWLASCAASPVPDHPGDGLLQTSLSTPHSSPPVVTGHEIHIPCAKGPGPESDQDPSKAYLAMKFHTENNALFANNATIFPASYPMHLPATRYQSAGQGAEDVLLQYAVNIDYIRPHLDALTQDVYHVEVKLFDLSGRPATTDIVTVRLSRQQEGDLYISQIMVDPLPRYHDAHGDGNCLWHVKYWKMIVNKYRAWRQTKEHRGGEPQGQPVRPPDDAKGNQPKPTKDKAQTPEGTSTVDRAKPDSGTAPVSPFRVFGMDRSPRPALLRPSGRHRDFWRLVVPAIIPALLGAMAGLVVCMTGLVVWKIVACTYVRMQGRRCRKTGGCQRERCAWSEKQPLLDEDQLSPA</sequence>
<feature type="region of interest" description="Disordered" evidence="1">
    <location>
        <begin position="208"/>
        <end position="266"/>
    </location>
</feature>
<dbReference type="VEuPathDB" id="FungiDB:BO78DRAFT_434267"/>
<name>A0A319DX03_ASPSB</name>
<accession>A0A319DX03</accession>
<evidence type="ECO:0000313" key="5">
    <source>
        <dbReference type="Proteomes" id="UP000248423"/>
    </source>
</evidence>
<dbReference type="OrthoDB" id="4367799at2759"/>
<feature type="transmembrane region" description="Helical" evidence="2">
    <location>
        <begin position="286"/>
        <end position="319"/>
    </location>
</feature>
<keyword evidence="3" id="KW-0732">Signal</keyword>
<dbReference type="PANTHER" id="PTHR40622">
    <property type="match status" value="1"/>
</dbReference>
<keyword evidence="2" id="KW-0472">Membrane</keyword>
<gene>
    <name evidence="4" type="ORF">BO78DRAFT_434267</name>
</gene>
<evidence type="ECO:0000256" key="1">
    <source>
        <dbReference type="SAM" id="MobiDB-lite"/>
    </source>
</evidence>